<name>A0A3Q0DKC7_CARSF</name>
<dbReference type="OrthoDB" id="1607513at2759"/>
<feature type="non-terminal residue" evidence="2">
    <location>
        <position position="135"/>
    </location>
</feature>
<keyword evidence="1" id="KW-1185">Reference proteome</keyword>
<protein>
    <submittedName>
        <fullName evidence="2">Zinc finger BED domain-containing protein 1</fullName>
    </submittedName>
</protein>
<dbReference type="CTD" id="9189"/>
<feature type="non-terminal residue" evidence="2">
    <location>
        <position position="1"/>
    </location>
</feature>
<accession>A0A3Q0DKC7</accession>
<evidence type="ECO:0000313" key="2">
    <source>
        <dbReference type="RefSeq" id="XP_021564959.1"/>
    </source>
</evidence>
<sequence>VRTLAMLQRLQEEQFAVAAVLVEDSHNHHLLLDAAEWASLQGLVDVLRPFKQVADTLAAARYPTVSMVKPLLHALENTTLRAQDTDAKEVAMAKEVIARELAAAYRDSPEVDMFLNVATFLDPRYKRLPFLSPLE</sequence>
<dbReference type="KEGG" id="csyr:110594945"/>
<dbReference type="PANTHER" id="PTHR46169">
    <property type="entry name" value="DNA REPLICATION-RELATED ELEMENT FACTOR, ISOFORM A"/>
    <property type="match status" value="1"/>
</dbReference>
<dbReference type="PANTHER" id="PTHR46169:SF2">
    <property type="entry name" value="E3 SUMO-PROTEIN LIGASE ZBED1"/>
    <property type="match status" value="1"/>
</dbReference>
<dbReference type="SUPFAM" id="SSF53098">
    <property type="entry name" value="Ribonuclease H-like"/>
    <property type="match status" value="1"/>
</dbReference>
<gene>
    <name evidence="2" type="primary">ZBED1</name>
</gene>
<dbReference type="Proteomes" id="UP000189704">
    <property type="component" value="Unplaced"/>
</dbReference>
<dbReference type="RefSeq" id="XP_021564959.1">
    <property type="nucleotide sequence ID" value="XM_021709284.1"/>
</dbReference>
<reference evidence="2" key="1">
    <citation type="submission" date="2025-08" db="UniProtKB">
        <authorList>
            <consortium name="RefSeq"/>
        </authorList>
    </citation>
    <scope>IDENTIFICATION</scope>
</reference>
<dbReference type="GeneID" id="110594945"/>
<evidence type="ECO:0000313" key="1">
    <source>
        <dbReference type="Proteomes" id="UP000189704"/>
    </source>
</evidence>
<proteinExistence type="predicted"/>
<organism evidence="1 2">
    <name type="scientific">Carlito syrichta</name>
    <name type="common">Philippine tarsier</name>
    <name type="synonym">Tarsius syrichta</name>
    <dbReference type="NCBI Taxonomy" id="1868482"/>
    <lineage>
        <taxon>Eukaryota</taxon>
        <taxon>Metazoa</taxon>
        <taxon>Chordata</taxon>
        <taxon>Craniata</taxon>
        <taxon>Vertebrata</taxon>
        <taxon>Euteleostomi</taxon>
        <taxon>Mammalia</taxon>
        <taxon>Eutheria</taxon>
        <taxon>Euarchontoglires</taxon>
        <taxon>Primates</taxon>
        <taxon>Haplorrhini</taxon>
        <taxon>Tarsiiformes</taxon>
        <taxon>Tarsiidae</taxon>
        <taxon>Carlito</taxon>
    </lineage>
</organism>
<dbReference type="InterPro" id="IPR012337">
    <property type="entry name" value="RNaseH-like_sf"/>
</dbReference>
<dbReference type="InterPro" id="IPR052717">
    <property type="entry name" value="Vacuolar_transposase_reg"/>
</dbReference>
<dbReference type="GO" id="GO:0006357">
    <property type="term" value="P:regulation of transcription by RNA polymerase II"/>
    <property type="evidence" value="ECO:0007669"/>
    <property type="project" value="TreeGrafter"/>
</dbReference>
<dbReference type="GO" id="GO:0005634">
    <property type="term" value="C:nucleus"/>
    <property type="evidence" value="ECO:0007669"/>
    <property type="project" value="TreeGrafter"/>
</dbReference>
<dbReference type="AlphaFoldDB" id="A0A3Q0DKC7"/>